<dbReference type="AlphaFoldDB" id="A0A2H1WSY8"/>
<evidence type="ECO:0000256" key="1">
    <source>
        <dbReference type="SAM" id="MobiDB-lite"/>
    </source>
</evidence>
<organism evidence="2">
    <name type="scientific">Spodoptera frugiperda</name>
    <name type="common">Fall armyworm</name>
    <dbReference type="NCBI Taxonomy" id="7108"/>
    <lineage>
        <taxon>Eukaryota</taxon>
        <taxon>Metazoa</taxon>
        <taxon>Ecdysozoa</taxon>
        <taxon>Arthropoda</taxon>
        <taxon>Hexapoda</taxon>
        <taxon>Insecta</taxon>
        <taxon>Pterygota</taxon>
        <taxon>Neoptera</taxon>
        <taxon>Endopterygota</taxon>
        <taxon>Lepidoptera</taxon>
        <taxon>Glossata</taxon>
        <taxon>Ditrysia</taxon>
        <taxon>Noctuoidea</taxon>
        <taxon>Noctuidae</taxon>
        <taxon>Amphipyrinae</taxon>
        <taxon>Spodoptera</taxon>
    </lineage>
</organism>
<feature type="compositionally biased region" description="Basic residues" evidence="1">
    <location>
        <begin position="159"/>
        <end position="169"/>
    </location>
</feature>
<dbReference type="EMBL" id="ODYU01010831">
    <property type="protein sequence ID" value="SOQ56173.1"/>
    <property type="molecule type" value="Genomic_DNA"/>
</dbReference>
<accession>A0A2H1WSY8</accession>
<proteinExistence type="predicted"/>
<feature type="compositionally biased region" description="Polar residues" evidence="1">
    <location>
        <begin position="134"/>
        <end position="149"/>
    </location>
</feature>
<gene>
    <name evidence="2" type="ORF">SFRICE_020083</name>
</gene>
<evidence type="ECO:0000313" key="2">
    <source>
        <dbReference type="EMBL" id="SOQ56173.1"/>
    </source>
</evidence>
<reference evidence="2" key="1">
    <citation type="submission" date="2016-07" db="EMBL/GenBank/DDBJ databases">
        <authorList>
            <person name="Bretaudeau A."/>
        </authorList>
    </citation>
    <scope>NUCLEOTIDE SEQUENCE</scope>
    <source>
        <strain evidence="2">Rice</strain>
        <tissue evidence="2">Whole body</tissue>
    </source>
</reference>
<feature type="region of interest" description="Disordered" evidence="1">
    <location>
        <begin position="134"/>
        <end position="169"/>
    </location>
</feature>
<protein>
    <submittedName>
        <fullName evidence="2">SFRICE_020083</fullName>
    </submittedName>
</protein>
<name>A0A2H1WSY8_SPOFR</name>
<sequence length="169" mass="19286">MEICVLWMCPMDDFPTSHIRAAHLPRTAILRWHIFTAHLTRTATCGYYSLVPVQTIYHNSTFPALRSMYQNTVLRFNDAYLPSDICEGLHGARHVFLRVRSAQLHAHARCALRHHRNNNYHLLSILEASSTASGASPTMTGQMGWSSPATVRPADFRPSRKARVFSRRR</sequence>